<dbReference type="Proteomes" id="UP000024635">
    <property type="component" value="Unassembled WGS sequence"/>
</dbReference>
<proteinExistence type="predicted"/>
<accession>A0A016TVC2</accession>
<reference evidence="2" key="1">
    <citation type="journal article" date="2015" name="Nat. Genet.">
        <title>The genome and transcriptome of the zoonotic hookworm Ancylostoma ceylanicum identify infection-specific gene families.</title>
        <authorList>
            <person name="Schwarz E.M."/>
            <person name="Hu Y."/>
            <person name="Antoshechkin I."/>
            <person name="Miller M.M."/>
            <person name="Sternberg P.W."/>
            <person name="Aroian R.V."/>
        </authorList>
    </citation>
    <scope>NUCLEOTIDE SEQUENCE</scope>
    <source>
        <strain evidence="2">HY135</strain>
    </source>
</reference>
<gene>
    <name evidence="1" type="primary">Acey_s0075.g957</name>
    <name evidence="1" type="ORF">Y032_0075g957</name>
</gene>
<evidence type="ECO:0000313" key="1">
    <source>
        <dbReference type="EMBL" id="EYC06557.1"/>
    </source>
</evidence>
<comment type="caution">
    <text evidence="1">The sequence shown here is derived from an EMBL/GenBank/DDBJ whole genome shotgun (WGS) entry which is preliminary data.</text>
</comment>
<evidence type="ECO:0000313" key="2">
    <source>
        <dbReference type="Proteomes" id="UP000024635"/>
    </source>
</evidence>
<dbReference type="EMBL" id="JARK01001411">
    <property type="protein sequence ID" value="EYC06557.1"/>
    <property type="molecule type" value="Genomic_DNA"/>
</dbReference>
<sequence>MVLFPGDNHKCCSSKEMEVPRLLLNGFVVRHPLWQESIPYDDAEGSWKHIKQDKGAIRPTKGLLLLLMAQTLQVT</sequence>
<dbReference type="AlphaFoldDB" id="A0A016TVC2"/>
<name>A0A016TVC2_9BILA</name>
<keyword evidence="2" id="KW-1185">Reference proteome</keyword>
<protein>
    <submittedName>
        <fullName evidence="1">Uncharacterized protein</fullName>
    </submittedName>
</protein>
<organism evidence="1 2">
    <name type="scientific">Ancylostoma ceylanicum</name>
    <dbReference type="NCBI Taxonomy" id="53326"/>
    <lineage>
        <taxon>Eukaryota</taxon>
        <taxon>Metazoa</taxon>
        <taxon>Ecdysozoa</taxon>
        <taxon>Nematoda</taxon>
        <taxon>Chromadorea</taxon>
        <taxon>Rhabditida</taxon>
        <taxon>Rhabditina</taxon>
        <taxon>Rhabditomorpha</taxon>
        <taxon>Strongyloidea</taxon>
        <taxon>Ancylostomatidae</taxon>
        <taxon>Ancylostomatinae</taxon>
        <taxon>Ancylostoma</taxon>
    </lineage>
</organism>